<proteinExistence type="predicted"/>
<dbReference type="EMBL" id="CP036318">
    <property type="protein sequence ID" value="QDV59163.1"/>
    <property type="molecule type" value="Genomic_DNA"/>
</dbReference>
<protein>
    <submittedName>
        <fullName evidence="2">Uncharacterized protein</fullName>
    </submittedName>
</protein>
<gene>
    <name evidence="2" type="ORF">Mal33_51910</name>
</gene>
<reference evidence="2 3" key="1">
    <citation type="submission" date="2019-02" db="EMBL/GenBank/DDBJ databases">
        <title>Deep-cultivation of Planctomycetes and their phenomic and genomic characterization uncovers novel biology.</title>
        <authorList>
            <person name="Wiegand S."/>
            <person name="Jogler M."/>
            <person name="Boedeker C."/>
            <person name="Pinto D."/>
            <person name="Vollmers J."/>
            <person name="Rivas-Marin E."/>
            <person name="Kohn T."/>
            <person name="Peeters S.H."/>
            <person name="Heuer A."/>
            <person name="Rast P."/>
            <person name="Oberbeckmann S."/>
            <person name="Bunk B."/>
            <person name="Jeske O."/>
            <person name="Meyerdierks A."/>
            <person name="Storesund J.E."/>
            <person name="Kallscheuer N."/>
            <person name="Luecker S."/>
            <person name="Lage O.M."/>
            <person name="Pohl T."/>
            <person name="Merkel B.J."/>
            <person name="Hornburger P."/>
            <person name="Mueller R.-W."/>
            <person name="Bruemmer F."/>
            <person name="Labrenz M."/>
            <person name="Spormann A.M."/>
            <person name="Op den Camp H."/>
            <person name="Overmann J."/>
            <person name="Amann R."/>
            <person name="Jetten M.S.M."/>
            <person name="Mascher T."/>
            <person name="Medema M.H."/>
            <person name="Devos D.P."/>
            <person name="Kaster A.-K."/>
            <person name="Ovreas L."/>
            <person name="Rohde M."/>
            <person name="Galperin M.Y."/>
            <person name="Jogler C."/>
        </authorList>
    </citation>
    <scope>NUCLEOTIDE SEQUENCE [LARGE SCALE GENOMIC DNA]</scope>
    <source>
        <strain evidence="2 3">Mal33</strain>
    </source>
</reference>
<sequence length="398" mass="41729">MLAADGLILDSGSHIDQELGPPRVLGTVDVRVADSVMTFDVFAARGFRSVPSSDARPDWHGRPSGSGGDANVLRPQYTFIALPELQDRLAMIAQASNGAPVGLQFDWSDSLWSGSTSIESPGSKPLPVHVDPPAGPGGGSADDMLSDLTAGSEGERGPESGDQGPHLGADASILAATSTPQADVETSDSETAARIDRAILELADESVAESDMGEANPADRDGVTLEAAAWSSAFKQHLAPLTAGQLLFADGMRKLDANIAADLIANLRSDLQQERVWNAGSDRNGDFLDGWIVQNSDLEQQLSQLARSEMIDLNTDFSNDLVGTAYSYGGLKMTQLFVAADGDVGSEGVAEAPTQLAIVFDSLATHHRLASAVGVIAVASCLALRQRSEQPLGMVPKR</sequence>
<organism evidence="2 3">
    <name type="scientific">Rosistilla oblonga</name>
    <dbReference type="NCBI Taxonomy" id="2527990"/>
    <lineage>
        <taxon>Bacteria</taxon>
        <taxon>Pseudomonadati</taxon>
        <taxon>Planctomycetota</taxon>
        <taxon>Planctomycetia</taxon>
        <taxon>Pirellulales</taxon>
        <taxon>Pirellulaceae</taxon>
        <taxon>Rosistilla</taxon>
    </lineage>
</organism>
<feature type="region of interest" description="Disordered" evidence="1">
    <location>
        <begin position="114"/>
        <end position="168"/>
    </location>
</feature>
<name>A0A518J1E4_9BACT</name>
<dbReference type="AlphaFoldDB" id="A0A518J1E4"/>
<accession>A0A518J1E4</accession>
<evidence type="ECO:0000313" key="2">
    <source>
        <dbReference type="EMBL" id="QDV59163.1"/>
    </source>
</evidence>
<evidence type="ECO:0000313" key="3">
    <source>
        <dbReference type="Proteomes" id="UP000316770"/>
    </source>
</evidence>
<keyword evidence="3" id="KW-1185">Reference proteome</keyword>
<dbReference type="Proteomes" id="UP000316770">
    <property type="component" value="Chromosome"/>
</dbReference>
<evidence type="ECO:0000256" key="1">
    <source>
        <dbReference type="SAM" id="MobiDB-lite"/>
    </source>
</evidence>